<organism evidence="1 2">
    <name type="scientific">Bacillus subtilis</name>
    <dbReference type="NCBI Taxonomy" id="1423"/>
    <lineage>
        <taxon>Bacteria</taxon>
        <taxon>Bacillati</taxon>
        <taxon>Bacillota</taxon>
        <taxon>Bacilli</taxon>
        <taxon>Bacillales</taxon>
        <taxon>Bacillaceae</taxon>
        <taxon>Bacillus</taxon>
    </lineage>
</organism>
<comment type="caution">
    <text evidence="1">The sequence shown here is derived from an EMBL/GenBank/DDBJ whole genome shotgun (WGS) entry which is preliminary data.</text>
</comment>
<evidence type="ECO:0000313" key="1">
    <source>
        <dbReference type="EMBL" id="KIU10057.1"/>
    </source>
</evidence>
<protein>
    <submittedName>
        <fullName evidence="1">Uncharacterized protein</fullName>
    </submittedName>
</protein>
<name>A0A0D1KV10_BACIU</name>
<evidence type="ECO:0000313" key="2">
    <source>
        <dbReference type="Proteomes" id="UP000032247"/>
    </source>
</evidence>
<gene>
    <name evidence="1" type="ORF">SC09_Contig28orf00223</name>
</gene>
<dbReference type="AlphaFoldDB" id="A0A0D1KV10"/>
<proteinExistence type="predicted"/>
<dbReference type="EMBL" id="JXBC01000006">
    <property type="protein sequence ID" value="KIU10057.1"/>
    <property type="molecule type" value="Genomic_DNA"/>
</dbReference>
<dbReference type="PATRIC" id="fig|1423.173.peg.3503"/>
<reference evidence="1 2" key="1">
    <citation type="submission" date="2014-12" db="EMBL/GenBank/DDBJ databases">
        <title>Comparative genome analysis of Bacillus coagulans HM-08, Clostridium butyricum HM-68, Bacillus subtilis HM-66 and Bacillus licheniformis BL-09.</title>
        <authorList>
            <person name="Zhang H."/>
        </authorList>
    </citation>
    <scope>NUCLEOTIDE SEQUENCE [LARGE SCALE GENOMIC DNA]</scope>
    <source>
        <strain evidence="1 2">HM-66</strain>
    </source>
</reference>
<accession>A0A0D1KV10</accession>
<sequence>MLLKEQTQKYYKGKLTFINNVQEHRRLENISGKEQRLMERYPFGDELSDENGENDFAVLDDVSTLKNVMVFAEINRYRETLLLDMQEGERSKVISLIIDNLNKFHVKPVAYEVKADSIVVAWYLNTVINTFRFSESIEALVDFYEKEENSREELEVLE</sequence>
<dbReference type="Proteomes" id="UP000032247">
    <property type="component" value="Unassembled WGS sequence"/>
</dbReference>